<accession>A0ABD3SE52</accession>
<feature type="compositionally biased region" description="Acidic residues" evidence="1">
    <location>
        <begin position="261"/>
        <end position="279"/>
    </location>
</feature>
<proteinExistence type="predicted"/>
<name>A0ABD3SE52_9STRA</name>
<dbReference type="Proteomes" id="UP001530377">
    <property type="component" value="Unassembled WGS sequence"/>
</dbReference>
<dbReference type="AlphaFoldDB" id="A0ABD3SE52"/>
<evidence type="ECO:0000256" key="1">
    <source>
        <dbReference type="SAM" id="MobiDB-lite"/>
    </source>
</evidence>
<sequence length="446" mass="49010">MTIEDSRRNAAIGQSPTKADVVCIRYDDLVAACLGDDGSGSSSSSSNSSSDVDVAHLIECAFSSIGLGIIAITDVPNLSDGRIRLLRLSRDLATLPSEVLDGITVPESMYQVGWSHGREKLEGDRLDYGKGSFYANPLTEDLVETMLGRRRRRSCEGSDVLSEWEDDESIGIIGTDDGLRELASSNPAFFAPNVWPTEHLPEVESTFREVGGLIHEVGIMVAKCCDSYVSSLCPGYERKLERILRHSKCCKARLLHYFPPPEEEEEEEDSAPDDEDDQANNDNGVATDEFSDWCGWHNDHGSLTGLLPALYLDGDGNIIDGPPDVEVGLYIKSRDGRLLKAYIPENAVAFQVGETAQIHTGGLLKATPHAVRGCRGPERVSRETFAVFMEPEFHCAMDLPVGRTLEDTQCVEDERLLPSSVRTLRSRWKLGMTFGDFSNATFAAFH</sequence>
<dbReference type="PANTHER" id="PTHR48420:SF1">
    <property type="entry name" value="NON-HAEM DIOXYGENASE N-TERMINAL DOMAIN-CONTAINING PROTEIN"/>
    <property type="match status" value="1"/>
</dbReference>
<reference evidence="2 3" key="1">
    <citation type="submission" date="2024-10" db="EMBL/GenBank/DDBJ databases">
        <title>Updated reference genomes for cyclostephanoid diatoms.</title>
        <authorList>
            <person name="Roberts W.R."/>
            <person name="Alverson A.J."/>
        </authorList>
    </citation>
    <scope>NUCLEOTIDE SEQUENCE [LARGE SCALE GENOMIC DNA]</scope>
    <source>
        <strain evidence="2 3">AJA228-03</strain>
    </source>
</reference>
<keyword evidence="3" id="KW-1185">Reference proteome</keyword>
<evidence type="ECO:0000313" key="3">
    <source>
        <dbReference type="Proteomes" id="UP001530377"/>
    </source>
</evidence>
<evidence type="ECO:0008006" key="4">
    <source>
        <dbReference type="Google" id="ProtNLM"/>
    </source>
</evidence>
<gene>
    <name evidence="2" type="ORF">ACHAXA_009568</name>
</gene>
<comment type="caution">
    <text evidence="2">The sequence shown here is derived from an EMBL/GenBank/DDBJ whole genome shotgun (WGS) entry which is preliminary data.</text>
</comment>
<feature type="region of interest" description="Disordered" evidence="1">
    <location>
        <begin position="260"/>
        <end position="284"/>
    </location>
</feature>
<protein>
    <recommendedName>
        <fullName evidence="4">Isopenicillin N synthase-like Fe(2+) 2OG dioxygenase domain-containing protein</fullName>
    </recommendedName>
</protein>
<dbReference type="Gene3D" id="2.60.120.330">
    <property type="entry name" value="B-lactam Antibiotic, Isopenicillin N Synthase, Chain"/>
    <property type="match status" value="1"/>
</dbReference>
<dbReference type="PANTHER" id="PTHR48420">
    <property type="entry name" value="NON-HAEM DIOXYGENASE N-TERMINAL DOMAIN-CONTAINING PROTEIN"/>
    <property type="match status" value="1"/>
</dbReference>
<dbReference type="SUPFAM" id="SSF51197">
    <property type="entry name" value="Clavaminate synthase-like"/>
    <property type="match status" value="1"/>
</dbReference>
<dbReference type="EMBL" id="JALLPB020000058">
    <property type="protein sequence ID" value="KAL3822686.1"/>
    <property type="molecule type" value="Genomic_DNA"/>
</dbReference>
<dbReference type="InterPro" id="IPR027443">
    <property type="entry name" value="IPNS-like_sf"/>
</dbReference>
<organism evidence="2 3">
    <name type="scientific">Cyclostephanos tholiformis</name>
    <dbReference type="NCBI Taxonomy" id="382380"/>
    <lineage>
        <taxon>Eukaryota</taxon>
        <taxon>Sar</taxon>
        <taxon>Stramenopiles</taxon>
        <taxon>Ochrophyta</taxon>
        <taxon>Bacillariophyta</taxon>
        <taxon>Coscinodiscophyceae</taxon>
        <taxon>Thalassiosirophycidae</taxon>
        <taxon>Stephanodiscales</taxon>
        <taxon>Stephanodiscaceae</taxon>
        <taxon>Cyclostephanos</taxon>
    </lineage>
</organism>
<evidence type="ECO:0000313" key="2">
    <source>
        <dbReference type="EMBL" id="KAL3822686.1"/>
    </source>
</evidence>